<name>A0AAE4ATB4_9HYPH</name>
<evidence type="ECO:0000313" key="2">
    <source>
        <dbReference type="EMBL" id="MDQ0314834.1"/>
    </source>
</evidence>
<sequence length="93" mass="10190">MTKDEARRLAKENLEAITDEEDAAITAAAEADPDNPPADDLFRRRRGGRPPAETPKKSVSIRLDQDVIDRLKEGGPGWQTRANAALRKAVGLK</sequence>
<dbReference type="Pfam" id="PF14384">
    <property type="entry name" value="BrnA_antitoxin"/>
    <property type="match status" value="1"/>
</dbReference>
<gene>
    <name evidence="2" type="ORF">J2S73_001271</name>
</gene>
<dbReference type="EMBL" id="JAUSUL010000001">
    <property type="protein sequence ID" value="MDQ0314834.1"/>
    <property type="molecule type" value="Genomic_DNA"/>
</dbReference>
<evidence type="ECO:0000256" key="1">
    <source>
        <dbReference type="SAM" id="MobiDB-lite"/>
    </source>
</evidence>
<accession>A0AAE4ATB4</accession>
<feature type="region of interest" description="Disordered" evidence="1">
    <location>
        <begin position="27"/>
        <end position="59"/>
    </location>
</feature>
<dbReference type="Proteomes" id="UP001229244">
    <property type="component" value="Unassembled WGS sequence"/>
</dbReference>
<keyword evidence="3" id="KW-1185">Reference proteome</keyword>
<comment type="caution">
    <text evidence="2">The sequence shown here is derived from an EMBL/GenBank/DDBJ whole genome shotgun (WGS) entry which is preliminary data.</text>
</comment>
<evidence type="ECO:0000313" key="3">
    <source>
        <dbReference type="Proteomes" id="UP001229244"/>
    </source>
</evidence>
<dbReference type="AlphaFoldDB" id="A0AAE4ATB4"/>
<reference evidence="2" key="1">
    <citation type="submission" date="2023-07" db="EMBL/GenBank/DDBJ databases">
        <title>Genomic Encyclopedia of Type Strains, Phase IV (KMG-IV): sequencing the most valuable type-strain genomes for metagenomic binning, comparative biology and taxonomic classification.</title>
        <authorList>
            <person name="Goeker M."/>
        </authorList>
    </citation>
    <scope>NUCLEOTIDE SEQUENCE</scope>
    <source>
        <strain evidence="2">DSM 21202</strain>
    </source>
</reference>
<organism evidence="2 3">
    <name type="scientific">Amorphus orientalis</name>
    <dbReference type="NCBI Taxonomy" id="649198"/>
    <lineage>
        <taxon>Bacteria</taxon>
        <taxon>Pseudomonadati</taxon>
        <taxon>Pseudomonadota</taxon>
        <taxon>Alphaproteobacteria</taxon>
        <taxon>Hyphomicrobiales</taxon>
        <taxon>Amorphaceae</taxon>
        <taxon>Amorphus</taxon>
    </lineage>
</organism>
<protein>
    <submittedName>
        <fullName evidence="2">Uncharacterized protein (DUF4415 family)</fullName>
    </submittedName>
</protein>
<dbReference type="InterPro" id="IPR025528">
    <property type="entry name" value="BrnA_antitoxin"/>
</dbReference>
<proteinExistence type="predicted"/>
<dbReference type="RefSeq" id="WP_306884619.1">
    <property type="nucleotide sequence ID" value="NZ_JAUSUL010000001.1"/>
</dbReference>